<dbReference type="GO" id="GO:0016614">
    <property type="term" value="F:oxidoreductase activity, acting on CH-OH group of donors"/>
    <property type="evidence" value="ECO:0007669"/>
    <property type="project" value="InterPro"/>
</dbReference>
<dbReference type="KEGG" id="sus:Acid_5750"/>
<proteinExistence type="inferred from homology"/>
<sequence precursor="true">MKRLPRADVAIVGGGWSGLLMAKELGARTGLSVVVLERGAPRKSTDYFEGMDELDYAIRLRMMQDASKETVTFRHTSKDKALPIRQFANFLPGTGVGGAGEHWNGITPRFLPDCFELLTRTVERYGAGKLPANHALQDWGITYAELEPFYTRAERLLGISGQRGLDPFEGPHSAEYPTPPQKTPYFPSLFREAARSLGYHPFPAPSANLSQAYRTPDGIVRPACEYCGFCERYGCMVGAKAQPTNTLLPVIARQKSVTVRTGANVRRVLYKDGKATGVSYVDANGEETEQPADLVVLASWTLNNTRLLMLSRIGDAYDAASGKGQVGRNLTHQAVSRGVVLFFDRPLNRFMGSGACGIVIRDLDGDNFDHGPLNFLRGAYAAAFARGNPPIGAFGVVPSSVKGTWGSEWKKAAIDAFDCTASFGISGEHLAYRSNYMDLDPTYRDSNGDPLLRMTMDWNDNERNIIDFVSAKMAQVGRAMGAREVLAPPLPRRYDVNTYRSTHLQGGTIMGANPANSVVNPWLQHWQVPNLFVLGASTFPQNPSGNPTLTILAQTLRTADAVIDRYLKRPGVLA</sequence>
<dbReference type="Pfam" id="PF00732">
    <property type="entry name" value="GMC_oxred_N"/>
    <property type="match status" value="1"/>
</dbReference>
<evidence type="ECO:0000256" key="4">
    <source>
        <dbReference type="ARBA" id="ARBA00022827"/>
    </source>
</evidence>
<feature type="domain" description="Glucose-methanol-choline oxidoreductase N-terminal" evidence="6">
    <location>
        <begin position="223"/>
        <end position="333"/>
    </location>
</feature>
<evidence type="ECO:0000259" key="7">
    <source>
        <dbReference type="Pfam" id="PF05199"/>
    </source>
</evidence>
<dbReference type="SUPFAM" id="SSF54373">
    <property type="entry name" value="FAD-linked reductases, C-terminal domain"/>
    <property type="match status" value="1"/>
</dbReference>
<evidence type="ECO:0000313" key="8">
    <source>
        <dbReference type="EMBL" id="ABJ86697.1"/>
    </source>
</evidence>
<comment type="cofactor">
    <cofactor evidence="1">
        <name>FAD</name>
        <dbReference type="ChEBI" id="CHEBI:57692"/>
    </cofactor>
</comment>
<evidence type="ECO:0000259" key="6">
    <source>
        <dbReference type="Pfam" id="PF00732"/>
    </source>
</evidence>
<name>Q01UH3_SOLUE</name>
<dbReference type="STRING" id="234267.Acid_5750"/>
<dbReference type="Pfam" id="PF05199">
    <property type="entry name" value="GMC_oxred_C"/>
    <property type="match status" value="1"/>
</dbReference>
<dbReference type="InterPro" id="IPR007867">
    <property type="entry name" value="GMC_OxRtase_C"/>
</dbReference>
<reference evidence="8" key="1">
    <citation type="submission" date="2006-10" db="EMBL/GenBank/DDBJ databases">
        <title>Complete sequence of Solibacter usitatus Ellin6076.</title>
        <authorList>
            <consortium name="US DOE Joint Genome Institute"/>
            <person name="Copeland A."/>
            <person name="Lucas S."/>
            <person name="Lapidus A."/>
            <person name="Barry K."/>
            <person name="Detter J.C."/>
            <person name="Glavina del Rio T."/>
            <person name="Hammon N."/>
            <person name="Israni S."/>
            <person name="Dalin E."/>
            <person name="Tice H."/>
            <person name="Pitluck S."/>
            <person name="Thompson L.S."/>
            <person name="Brettin T."/>
            <person name="Bruce D."/>
            <person name="Han C."/>
            <person name="Tapia R."/>
            <person name="Gilna P."/>
            <person name="Schmutz J."/>
            <person name="Larimer F."/>
            <person name="Land M."/>
            <person name="Hauser L."/>
            <person name="Kyrpides N."/>
            <person name="Mikhailova N."/>
            <person name="Janssen P.H."/>
            <person name="Kuske C.R."/>
            <person name="Richardson P."/>
        </authorList>
    </citation>
    <scope>NUCLEOTIDE SEQUENCE</scope>
    <source>
        <strain evidence="8">Ellin6076</strain>
    </source>
</reference>
<dbReference type="eggNOG" id="COG2303">
    <property type="taxonomic scope" value="Bacteria"/>
</dbReference>
<dbReference type="Gene3D" id="3.50.50.60">
    <property type="entry name" value="FAD/NAD(P)-binding domain"/>
    <property type="match status" value="2"/>
</dbReference>
<dbReference type="AlphaFoldDB" id="Q01UH3"/>
<protein>
    <submittedName>
        <fullName evidence="8">Glucose-methanol-choline oxidoreductase</fullName>
    </submittedName>
</protein>
<evidence type="ECO:0000256" key="3">
    <source>
        <dbReference type="ARBA" id="ARBA00022630"/>
    </source>
</evidence>
<keyword evidence="5" id="KW-0560">Oxidoreductase</keyword>
<accession>Q01UH3</accession>
<comment type="similarity">
    <text evidence="2">Belongs to the GMC oxidoreductase family.</text>
</comment>
<dbReference type="FunCoup" id="Q01UH3">
    <property type="interactions" value="246"/>
</dbReference>
<keyword evidence="4" id="KW-0274">FAD</keyword>
<organism evidence="8">
    <name type="scientific">Solibacter usitatus (strain Ellin6076)</name>
    <dbReference type="NCBI Taxonomy" id="234267"/>
    <lineage>
        <taxon>Bacteria</taxon>
        <taxon>Pseudomonadati</taxon>
        <taxon>Acidobacteriota</taxon>
        <taxon>Terriglobia</taxon>
        <taxon>Bryobacterales</taxon>
        <taxon>Solibacteraceae</taxon>
        <taxon>Candidatus Solibacter</taxon>
    </lineage>
</organism>
<dbReference type="GO" id="GO:0050660">
    <property type="term" value="F:flavin adenine dinucleotide binding"/>
    <property type="evidence" value="ECO:0007669"/>
    <property type="project" value="InterPro"/>
</dbReference>
<dbReference type="SUPFAM" id="SSF51905">
    <property type="entry name" value="FAD/NAD(P)-binding domain"/>
    <property type="match status" value="1"/>
</dbReference>
<keyword evidence="3" id="KW-0285">Flavoprotein</keyword>
<evidence type="ECO:0000256" key="5">
    <source>
        <dbReference type="ARBA" id="ARBA00023002"/>
    </source>
</evidence>
<dbReference type="PANTHER" id="PTHR42784:SF1">
    <property type="entry name" value="PYRANOSE 2-OXIDASE"/>
    <property type="match status" value="1"/>
</dbReference>
<gene>
    <name evidence="8" type="ordered locus">Acid_5750</name>
</gene>
<dbReference type="InterPro" id="IPR000172">
    <property type="entry name" value="GMC_OxRdtase_N"/>
</dbReference>
<dbReference type="InterPro" id="IPR051473">
    <property type="entry name" value="P2Ox-like"/>
</dbReference>
<dbReference type="EMBL" id="CP000473">
    <property type="protein sequence ID" value="ABJ86697.1"/>
    <property type="molecule type" value="Genomic_DNA"/>
</dbReference>
<evidence type="ECO:0000256" key="1">
    <source>
        <dbReference type="ARBA" id="ARBA00001974"/>
    </source>
</evidence>
<evidence type="ECO:0000256" key="2">
    <source>
        <dbReference type="ARBA" id="ARBA00010790"/>
    </source>
</evidence>
<dbReference type="HOGENOM" id="CLU_008878_2_0_0"/>
<dbReference type="InParanoid" id="Q01UH3"/>
<dbReference type="OrthoDB" id="9787779at2"/>
<dbReference type="PANTHER" id="PTHR42784">
    <property type="entry name" value="PYRANOSE 2-OXIDASE"/>
    <property type="match status" value="1"/>
</dbReference>
<feature type="domain" description="Glucose-methanol-choline oxidoreductase C-terminal" evidence="7">
    <location>
        <begin position="433"/>
        <end position="553"/>
    </location>
</feature>
<dbReference type="InterPro" id="IPR036188">
    <property type="entry name" value="FAD/NAD-bd_sf"/>
</dbReference>